<keyword evidence="2" id="KW-0732">Signal</keyword>
<dbReference type="STRING" id="1291379.TPE_0941"/>
<accession>S5ZLI1</accession>
<evidence type="ECO:0000256" key="1">
    <source>
        <dbReference type="SAM" id="MobiDB-lite"/>
    </source>
</evidence>
<sequence>MKRKLFLAVLFAFTATVLFAQAEFGGSVTSLESEKTAELFTNEIDDAFNVSPGFGGLANKLIYAGVANPHKLTGSGANNLFTFGYYTPEGKLPLSVYFDISGIAWSTIDRGSKTLKEWSDKQHSRLIKETKTSHNWIPLFMNLKTNTQILLGLGNEKAIGIKLAFNSNSSNIGPGNFEKIVVKDYLDPNNNSTESKKNIPSIPISPTLSNIDSIIASGTITTEFGLGIPFAFAAGNMEHVVEPYIGSEISRRNASYSKKTSSDNIKFKVTDISATTVFGARYDVEMPAKREDDKWSFGGSFFVNVKTATKRASYEDKDKALKYAYDIKPGAGFTLTGKAARLFNFNSPEKTVLFKIKPTAELSFELDASSIGSKTTSSSTKPASVSTTTTVKGKGRLNTTYGLDISVPTGLRILPANWKVGFLLGATPRASFELRASGSVDKHGEHTTTTGSGPSLAEYKQTTHTVGGIRYINIRFSEQHMLGITIPFESGAHLDVSVNGANLWMFESLKIQAVIPLASKK</sequence>
<dbReference type="Proteomes" id="UP000015620">
    <property type="component" value="Chromosome"/>
</dbReference>
<feature type="signal peptide" evidence="2">
    <location>
        <begin position="1"/>
        <end position="22"/>
    </location>
</feature>
<protein>
    <submittedName>
        <fullName evidence="3">Uncharacterized protein</fullName>
    </submittedName>
</protein>
<organism evidence="3 4">
    <name type="scientific">Treponema pedis str. T A4</name>
    <dbReference type="NCBI Taxonomy" id="1291379"/>
    <lineage>
        <taxon>Bacteria</taxon>
        <taxon>Pseudomonadati</taxon>
        <taxon>Spirochaetota</taxon>
        <taxon>Spirochaetia</taxon>
        <taxon>Spirochaetales</taxon>
        <taxon>Treponemataceae</taxon>
        <taxon>Treponema</taxon>
    </lineage>
</organism>
<keyword evidence="4" id="KW-1185">Reference proteome</keyword>
<dbReference type="KEGG" id="tped:TPE_0941"/>
<proteinExistence type="predicted"/>
<name>S5ZLI1_9SPIR</name>
<feature type="chain" id="PRO_5004535124" evidence="2">
    <location>
        <begin position="23"/>
        <end position="521"/>
    </location>
</feature>
<dbReference type="AlphaFoldDB" id="S5ZLI1"/>
<dbReference type="HOGENOM" id="CLU_522671_0_0_12"/>
<reference evidence="3 4" key="1">
    <citation type="journal article" date="2013" name="PLoS ONE">
        <title>Genome-Wide Relatedness of Treponema pedis, from Gingiva and Necrotic Skin Lesions of Pigs, with the Human Oral Pathogen Treponema denticola.</title>
        <authorList>
            <person name="Svartstrom O."/>
            <person name="Mushtaq M."/>
            <person name="Pringle M."/>
            <person name="Segerman B."/>
        </authorList>
    </citation>
    <scope>NUCLEOTIDE SEQUENCE [LARGE SCALE GENOMIC DNA]</scope>
    <source>
        <strain evidence="3">T A4</strain>
    </source>
</reference>
<dbReference type="RefSeq" id="WP_020964737.1">
    <property type="nucleotide sequence ID" value="NC_022097.1"/>
</dbReference>
<dbReference type="GeneID" id="301089584"/>
<feature type="region of interest" description="Disordered" evidence="1">
    <location>
        <begin position="371"/>
        <end position="390"/>
    </location>
</feature>
<evidence type="ECO:0000313" key="4">
    <source>
        <dbReference type="Proteomes" id="UP000015620"/>
    </source>
</evidence>
<gene>
    <name evidence="3" type="ORF">TPE_0941</name>
</gene>
<dbReference type="PATRIC" id="fig|1291379.3.peg.938"/>
<evidence type="ECO:0000256" key="2">
    <source>
        <dbReference type="SAM" id="SignalP"/>
    </source>
</evidence>
<evidence type="ECO:0000313" key="3">
    <source>
        <dbReference type="EMBL" id="AGT43437.1"/>
    </source>
</evidence>
<dbReference type="EMBL" id="CP004120">
    <property type="protein sequence ID" value="AGT43437.1"/>
    <property type="molecule type" value="Genomic_DNA"/>
</dbReference>